<dbReference type="InParanoid" id="A0A077ZXS6"/>
<dbReference type="SUPFAM" id="SSF57184">
    <property type="entry name" value="Growth factor receptor domain"/>
    <property type="match status" value="10"/>
</dbReference>
<dbReference type="PANTHER" id="PTHR46104:SF1">
    <property type="entry name" value="GENE 9195-RELATED"/>
    <property type="match status" value="1"/>
</dbReference>
<keyword evidence="3" id="KW-1185">Reference proteome</keyword>
<dbReference type="SMART" id="SM00289">
    <property type="entry name" value="WR1"/>
    <property type="match status" value="7"/>
</dbReference>
<dbReference type="SMART" id="SM01411">
    <property type="entry name" value="Ephrin_rec_like"/>
    <property type="match status" value="27"/>
</dbReference>
<sequence>MSMTDKNNSSSRVKLKSLSVLLAILGISSIQAVDYTCDPGNFLKDGKFCQPCRPGYYCTGGVITYMKKCSPGFYTTYGASVCAKCPAGFSCSDPTQPPEACPPMKYSVEGSSSCSLCPQGSVCNANGVVTACNPGEICRSDDFTEKEPCPRGHKCPFPDQPDLIIECPAGTYAAENSTSCTLCSPGYSCPLGSSAPFKCPAGTFADEAGLSSCKICTQDYYCDGVSPIRYRCELGQYSSEGASACTDCPAGFYCPPESEPTYPIICEKGYYSTGKASICYPCPEGYECQDRKSLTKCADGFYSLAGNDACIQCPPGYECGSWGTPMPCSPGQYSLPGQKQCTYCPLGNYCQSTKALPAQCQLGYYQDELGKAYCKECPDGFTCVDQTIAPVQCPSGQFTDKYHQQCYQCPAGYDCSKRKYEEIFFCGKGQYSLAGDVVCKYCPSGYFCERPDIDKQECPVGTYSIEGQVTCTECPLGYQCLDKQGKYIVKCLEGEYFDSVTKTCTECPKGYACPVGAATAGFDVMIKCDPGTYSIGGQTACTICPPGKYCPDFDKATVKDCPDGYISFGSASQCQGCPKNYECPTKSSLALCPTYFYSDENNNTCKPCPDGFNCMYPNATFQLWCPAGYYMQTLDWTCQICPIGAKCPKNSTNPTYCEHGQYSDMMGSVECKTCPVGYFSKFGSEFCQPTPPGASSPKGVYHVCQEGTYSDWGFSYCKICEPGFLCPKGSMIGMALSCPKGSYCIEGVQYKCKQGYFGIAERASTEQHGCAVCPAGFFCLDGTDNFELNPCPRGHYCPIMTGLPIECPQGTYNDQLYKRTIADCQQCPMGHQCANATKNLGEICQEGYYCPLGSYPGQYPCPAGTFGGYRTGLKDASECQICPAGYYCPEGTVNPIPSKPGQYQPYSSIGDEQALLICPPKYYCPNSFMTNYKGYHCQPGYYCPAGSVSPTDHPCPEGTYSDSHEIFDQSQCLSCPRGFKCGQAAYTNSNFTNCPRNEYCPLRTRASDTYLCPAGSYAPYLNSKSLDDCIVCPFGYYCLSGKDPVICPEGNYCPNGTQFDKQYPCPAGSYLDYTGGKVLGECKPCGLGNYCPEGSIRPILCEPGYYNDFSNEAKTCKKCDPGRYCPLDGTISQPLCIEGKYSGIQATKCTYCEVGHYCPNKGTTENEHTDQLCPVGVYCFRKLVNFNDLDEVTQQTEIINGEYGLNVHPNLQDHSCAVGFYCPAGTQKMIACPIGTYNRLKGRKSILDCQKVEGGYYVDEEASSTWSGECDPGHYCPDGSSSAKEVECPKGTYRAINRGSEPKDCSICPSGSYCDDTAMFQPKTCPVGFYCPIGTVVPEPCPEGTYGGQQGLTDSKSCTLCPSGYYCPQRGQTSASLLCDEGYLCIKGSRKPEPTDNVTGSLCPAGGYCPQGAQSAKNCSPGTYNMFEGGEVASDCQQCLPGYYCLGSNSAKPTDLCPAGYYCPAGTSKPTLKAKPGNYTPKGSSVQYKCQRGTYSPAENQSSCTYCPAGKFCPNQMMTTTQNCPMGHYCPSYQYFVENNIYYDKLKCPSGTYHNLTDQKNITACLPCPTGKFCAGEGLDKYNGSCSEGFYCNKYAESPTPSNESAYGYFGPCKAGYYCPAETPNPKACPIGTFSILMFACLVQKDITVIKKDYHSRLGYAKRVTTVLRNQNLHLIKHISAQRSIIVLKEQHPLSNVRLGSIKICMAKENAWNVKKETIAYLVKRRNVLVAIIVLEQQQYFSKQNNQYSRLFLISQLLSQAQI</sequence>
<dbReference type="EMBL" id="CCKQ01003260">
    <property type="protein sequence ID" value="CDW74382.1"/>
    <property type="molecule type" value="Genomic_DNA"/>
</dbReference>
<dbReference type="OrthoDB" id="347037at2759"/>
<feature type="signal peptide" evidence="1">
    <location>
        <begin position="1"/>
        <end position="32"/>
    </location>
</feature>
<evidence type="ECO:0000313" key="2">
    <source>
        <dbReference type="EMBL" id="CDW74382.1"/>
    </source>
</evidence>
<dbReference type="Proteomes" id="UP000039865">
    <property type="component" value="Unassembled WGS sequence"/>
</dbReference>
<proteinExistence type="predicted"/>
<name>A0A077ZXS6_STYLE</name>
<accession>A0A077ZXS6</accession>
<keyword evidence="1" id="KW-0732">Signal</keyword>
<dbReference type="InterPro" id="IPR009030">
    <property type="entry name" value="Growth_fac_rcpt_cys_sf"/>
</dbReference>
<dbReference type="PANTHER" id="PTHR46104">
    <property type="entry name" value="GENE 9195-RELATED-RELATED"/>
    <property type="match status" value="1"/>
</dbReference>
<feature type="chain" id="PRO_5001729050" evidence="1">
    <location>
        <begin position="33"/>
        <end position="1763"/>
    </location>
</feature>
<organism evidence="2 3">
    <name type="scientific">Stylonychia lemnae</name>
    <name type="common">Ciliate</name>
    <dbReference type="NCBI Taxonomy" id="5949"/>
    <lineage>
        <taxon>Eukaryota</taxon>
        <taxon>Sar</taxon>
        <taxon>Alveolata</taxon>
        <taxon>Ciliophora</taxon>
        <taxon>Intramacronucleata</taxon>
        <taxon>Spirotrichea</taxon>
        <taxon>Stichotrichia</taxon>
        <taxon>Sporadotrichida</taxon>
        <taxon>Oxytrichidae</taxon>
        <taxon>Stylonychinae</taxon>
        <taxon>Stylonychia</taxon>
    </lineage>
</organism>
<gene>
    <name evidence="2" type="primary">Contig12299.g13141</name>
    <name evidence="2" type="ORF">STYLEM_3361</name>
</gene>
<dbReference type="OMA" id="NRYREDC"/>
<dbReference type="InterPro" id="IPR006150">
    <property type="entry name" value="Cys_repeat_1"/>
</dbReference>
<dbReference type="Gene3D" id="2.10.50.10">
    <property type="entry name" value="Tumor Necrosis Factor Receptor, subunit A, domain 2"/>
    <property type="match status" value="4"/>
</dbReference>
<evidence type="ECO:0000256" key="1">
    <source>
        <dbReference type="SAM" id="SignalP"/>
    </source>
</evidence>
<protein>
    <submittedName>
        <fullName evidence="2">Cast multi-domain protein</fullName>
    </submittedName>
</protein>
<evidence type="ECO:0000313" key="3">
    <source>
        <dbReference type="Proteomes" id="UP000039865"/>
    </source>
</evidence>
<reference evidence="2 3" key="1">
    <citation type="submission" date="2014-06" db="EMBL/GenBank/DDBJ databases">
        <authorList>
            <person name="Swart Estienne"/>
        </authorList>
    </citation>
    <scope>NUCLEOTIDE SEQUENCE [LARGE SCALE GENOMIC DNA]</scope>
    <source>
        <strain evidence="2 3">130c</strain>
    </source>
</reference>